<evidence type="ECO:0000313" key="14">
    <source>
        <dbReference type="Proteomes" id="UP001139308"/>
    </source>
</evidence>
<dbReference type="InterPro" id="IPR033900">
    <property type="entry name" value="Gram_neg_porin_domain"/>
</dbReference>
<comment type="subunit">
    <text evidence="2">Homotrimer.</text>
</comment>
<evidence type="ECO:0000256" key="7">
    <source>
        <dbReference type="ARBA" id="ARBA00023065"/>
    </source>
</evidence>
<evidence type="ECO:0000313" key="13">
    <source>
        <dbReference type="EMBL" id="MCG5073944.1"/>
    </source>
</evidence>
<comment type="caution">
    <text evidence="13">The sequence shown here is derived from an EMBL/GenBank/DDBJ whole genome shotgun (WGS) entry which is preliminary data.</text>
</comment>
<comment type="subcellular location">
    <subcellularLocation>
        <location evidence="1">Cell outer membrane</location>
        <topology evidence="1">Multi-pass membrane protein</topology>
    </subcellularLocation>
</comment>
<keyword evidence="7" id="KW-0406">Ion transport</keyword>
<keyword evidence="5" id="KW-0812">Transmembrane</keyword>
<dbReference type="InterPro" id="IPR050298">
    <property type="entry name" value="Gram-neg_bact_OMP"/>
</dbReference>
<evidence type="ECO:0000256" key="8">
    <source>
        <dbReference type="ARBA" id="ARBA00023114"/>
    </source>
</evidence>
<dbReference type="PANTHER" id="PTHR34501:SF9">
    <property type="entry name" value="MAJOR OUTER MEMBRANE PROTEIN P.IA"/>
    <property type="match status" value="1"/>
</dbReference>
<dbReference type="RefSeq" id="WP_238463722.1">
    <property type="nucleotide sequence ID" value="NZ_JAKLJA010000007.1"/>
</dbReference>
<proteinExistence type="predicted"/>
<dbReference type="CDD" id="cd00342">
    <property type="entry name" value="gram_neg_porins"/>
    <property type="match status" value="1"/>
</dbReference>
<evidence type="ECO:0000256" key="3">
    <source>
        <dbReference type="ARBA" id="ARBA00022448"/>
    </source>
</evidence>
<dbReference type="GO" id="GO:0015288">
    <property type="term" value="F:porin activity"/>
    <property type="evidence" value="ECO:0007669"/>
    <property type="project" value="UniProtKB-KW"/>
</dbReference>
<evidence type="ECO:0000256" key="9">
    <source>
        <dbReference type="ARBA" id="ARBA00023136"/>
    </source>
</evidence>
<evidence type="ECO:0000256" key="5">
    <source>
        <dbReference type="ARBA" id="ARBA00022692"/>
    </source>
</evidence>
<dbReference type="Proteomes" id="UP001139308">
    <property type="component" value="Unassembled WGS sequence"/>
</dbReference>
<gene>
    <name evidence="13" type="ORF">L5014_11330</name>
</gene>
<evidence type="ECO:0000256" key="11">
    <source>
        <dbReference type="SAM" id="SignalP"/>
    </source>
</evidence>
<name>A0A9X1UET2_9BURK</name>
<organism evidence="13 14">
    <name type="scientific">Paraburkholderia tagetis</name>
    <dbReference type="NCBI Taxonomy" id="2913261"/>
    <lineage>
        <taxon>Bacteria</taxon>
        <taxon>Pseudomonadati</taxon>
        <taxon>Pseudomonadota</taxon>
        <taxon>Betaproteobacteria</taxon>
        <taxon>Burkholderiales</taxon>
        <taxon>Burkholderiaceae</taxon>
        <taxon>Paraburkholderia</taxon>
    </lineage>
</organism>
<evidence type="ECO:0000259" key="12">
    <source>
        <dbReference type="Pfam" id="PF13609"/>
    </source>
</evidence>
<dbReference type="GO" id="GO:0046930">
    <property type="term" value="C:pore complex"/>
    <property type="evidence" value="ECO:0007669"/>
    <property type="project" value="UniProtKB-KW"/>
</dbReference>
<keyword evidence="9" id="KW-0472">Membrane</keyword>
<protein>
    <submittedName>
        <fullName evidence="13">Porin</fullName>
    </submittedName>
</protein>
<dbReference type="PANTHER" id="PTHR34501">
    <property type="entry name" value="PROTEIN YDDL-RELATED"/>
    <property type="match status" value="1"/>
</dbReference>
<evidence type="ECO:0000256" key="6">
    <source>
        <dbReference type="ARBA" id="ARBA00022729"/>
    </source>
</evidence>
<evidence type="ECO:0000256" key="2">
    <source>
        <dbReference type="ARBA" id="ARBA00011233"/>
    </source>
</evidence>
<dbReference type="InterPro" id="IPR023614">
    <property type="entry name" value="Porin_dom_sf"/>
</dbReference>
<keyword evidence="8" id="KW-0626">Porin</keyword>
<dbReference type="Gene3D" id="2.40.160.10">
    <property type="entry name" value="Porin"/>
    <property type="match status" value="1"/>
</dbReference>
<keyword evidence="3" id="KW-0813">Transport</keyword>
<reference evidence="13" key="1">
    <citation type="submission" date="2022-01" db="EMBL/GenBank/DDBJ databases">
        <title>Genome sequence and assembly of Parabukholderia sp. RG36.</title>
        <authorList>
            <person name="Chhetri G."/>
        </authorList>
    </citation>
    <scope>NUCLEOTIDE SEQUENCE</scope>
    <source>
        <strain evidence="13">RG36</strain>
    </source>
</reference>
<accession>A0A9X1UET2</accession>
<dbReference type="SUPFAM" id="SSF56935">
    <property type="entry name" value="Porins"/>
    <property type="match status" value="1"/>
</dbReference>
<keyword evidence="4" id="KW-1134">Transmembrane beta strand</keyword>
<keyword evidence="14" id="KW-1185">Reference proteome</keyword>
<evidence type="ECO:0000256" key="10">
    <source>
        <dbReference type="ARBA" id="ARBA00023237"/>
    </source>
</evidence>
<dbReference type="EMBL" id="JAKLJA010000007">
    <property type="protein sequence ID" value="MCG5073944.1"/>
    <property type="molecule type" value="Genomic_DNA"/>
</dbReference>
<evidence type="ECO:0000256" key="4">
    <source>
        <dbReference type="ARBA" id="ARBA00022452"/>
    </source>
</evidence>
<feature type="signal peptide" evidence="11">
    <location>
        <begin position="1"/>
        <end position="28"/>
    </location>
</feature>
<dbReference type="GO" id="GO:0006811">
    <property type="term" value="P:monoatomic ion transport"/>
    <property type="evidence" value="ECO:0007669"/>
    <property type="project" value="UniProtKB-KW"/>
</dbReference>
<feature type="chain" id="PRO_5040794293" evidence="11">
    <location>
        <begin position="29"/>
        <end position="408"/>
    </location>
</feature>
<keyword evidence="6 11" id="KW-0732">Signal</keyword>
<keyword evidence="10" id="KW-0998">Cell outer membrane</keyword>
<sequence>MANQLVRRMALASCALATLAAFSQGARAQSSVTLFGTVDAGIVYSTNQQTTHADGRTDGHSNWQLGGGNLVPSRWGLTGSEDIGGGTTVNFTLENSIFTQNGALLQGGTLFNRNAWVGVANANYGTLTLGRQYDPFSDNMGAYASSNNWATLYGSHFGDVDNLNEAFNFNNSIKYVSPSFGGLTLGGLFSLGGVAGNFSQNRGWSLAANYTHGPLSLSAGYLQLHNPLQAALGGEAGYIGDLSCANADASYCELQNAQKIDIYGAGGSYAFDKVTIALSYTHTRLSQSQYFASTAQPRGANISFDIAELNTMWQFSPALQFGFAYIFNDAHPDQGSSTRIHQINLGAVYNLSKRTALYAVAIGQKSSGAGLGIDAAGGSTRNFAQIPNLVNSDTDKQLAVIAGIRHNF</sequence>
<evidence type="ECO:0000256" key="1">
    <source>
        <dbReference type="ARBA" id="ARBA00004571"/>
    </source>
</evidence>
<dbReference type="GO" id="GO:0009279">
    <property type="term" value="C:cell outer membrane"/>
    <property type="evidence" value="ECO:0007669"/>
    <property type="project" value="UniProtKB-SubCell"/>
</dbReference>
<dbReference type="Pfam" id="PF13609">
    <property type="entry name" value="Porin_4"/>
    <property type="match status" value="1"/>
</dbReference>
<dbReference type="AlphaFoldDB" id="A0A9X1UET2"/>
<feature type="domain" description="Porin" evidence="12">
    <location>
        <begin position="15"/>
        <end position="360"/>
    </location>
</feature>